<dbReference type="PROSITE" id="PS50931">
    <property type="entry name" value="HTH_LYSR"/>
    <property type="match status" value="1"/>
</dbReference>
<keyword evidence="3" id="KW-0238">DNA-binding</keyword>
<dbReference type="Pfam" id="PF00126">
    <property type="entry name" value="HTH_1"/>
    <property type="match status" value="1"/>
</dbReference>
<dbReference type="InterPro" id="IPR036390">
    <property type="entry name" value="WH_DNA-bd_sf"/>
</dbReference>
<evidence type="ECO:0000259" key="5">
    <source>
        <dbReference type="PROSITE" id="PS50931"/>
    </source>
</evidence>
<dbReference type="Proteomes" id="UP000199382">
    <property type="component" value="Unassembled WGS sequence"/>
</dbReference>
<gene>
    <name evidence="6" type="ORF">SAMN04488026_110812</name>
</gene>
<reference evidence="6 7" key="1">
    <citation type="submission" date="2016-10" db="EMBL/GenBank/DDBJ databases">
        <authorList>
            <person name="de Groot N.N."/>
        </authorList>
    </citation>
    <scope>NUCLEOTIDE SEQUENCE [LARGE SCALE GENOMIC DNA]</scope>
    <source>
        <strain evidence="6 7">DSM 25294</strain>
    </source>
</reference>
<dbReference type="STRING" id="571298.SAMN04488026_110812"/>
<dbReference type="EMBL" id="FNEK01000108">
    <property type="protein sequence ID" value="SDL71717.1"/>
    <property type="molecule type" value="Genomic_DNA"/>
</dbReference>
<dbReference type="GO" id="GO:0003700">
    <property type="term" value="F:DNA-binding transcription factor activity"/>
    <property type="evidence" value="ECO:0007669"/>
    <property type="project" value="InterPro"/>
</dbReference>
<dbReference type="CDD" id="cd05466">
    <property type="entry name" value="PBP2_LTTR_substrate"/>
    <property type="match status" value="1"/>
</dbReference>
<feature type="domain" description="HTH lysR-type" evidence="5">
    <location>
        <begin position="19"/>
        <end position="76"/>
    </location>
</feature>
<evidence type="ECO:0000256" key="3">
    <source>
        <dbReference type="ARBA" id="ARBA00023125"/>
    </source>
</evidence>
<evidence type="ECO:0000256" key="2">
    <source>
        <dbReference type="ARBA" id="ARBA00023015"/>
    </source>
</evidence>
<dbReference type="AlphaFoldDB" id="A0A1G9MCR7"/>
<evidence type="ECO:0000256" key="1">
    <source>
        <dbReference type="ARBA" id="ARBA00009437"/>
    </source>
</evidence>
<keyword evidence="7" id="KW-1185">Reference proteome</keyword>
<evidence type="ECO:0000313" key="6">
    <source>
        <dbReference type="EMBL" id="SDL71717.1"/>
    </source>
</evidence>
<dbReference type="SUPFAM" id="SSF53850">
    <property type="entry name" value="Periplasmic binding protein-like II"/>
    <property type="match status" value="1"/>
</dbReference>
<dbReference type="InterPro" id="IPR000847">
    <property type="entry name" value="LysR_HTH_N"/>
</dbReference>
<accession>A0A1G9MCR7</accession>
<name>A0A1G9MCR7_9RHOB</name>
<dbReference type="FunFam" id="1.10.10.10:FF:000001">
    <property type="entry name" value="LysR family transcriptional regulator"/>
    <property type="match status" value="1"/>
</dbReference>
<evidence type="ECO:0000313" key="7">
    <source>
        <dbReference type="Proteomes" id="UP000199382"/>
    </source>
</evidence>
<dbReference type="PRINTS" id="PR00039">
    <property type="entry name" value="HTHLYSR"/>
</dbReference>
<dbReference type="Gene3D" id="3.40.190.10">
    <property type="entry name" value="Periplasmic binding protein-like II"/>
    <property type="match status" value="2"/>
</dbReference>
<dbReference type="InterPro" id="IPR005119">
    <property type="entry name" value="LysR_subst-bd"/>
</dbReference>
<dbReference type="GO" id="GO:0003677">
    <property type="term" value="F:DNA binding"/>
    <property type="evidence" value="ECO:0007669"/>
    <property type="project" value="UniProtKB-KW"/>
</dbReference>
<dbReference type="InterPro" id="IPR036388">
    <property type="entry name" value="WH-like_DNA-bd_sf"/>
</dbReference>
<dbReference type="InterPro" id="IPR050176">
    <property type="entry name" value="LTTR"/>
</dbReference>
<keyword evidence="4" id="KW-0804">Transcription</keyword>
<dbReference type="Gene3D" id="1.10.10.10">
    <property type="entry name" value="Winged helix-like DNA-binding domain superfamily/Winged helix DNA-binding domain"/>
    <property type="match status" value="1"/>
</dbReference>
<evidence type="ECO:0000256" key="4">
    <source>
        <dbReference type="ARBA" id="ARBA00023163"/>
    </source>
</evidence>
<organism evidence="6 7">
    <name type="scientific">Aliiruegeria lutimaris</name>
    <dbReference type="NCBI Taxonomy" id="571298"/>
    <lineage>
        <taxon>Bacteria</taxon>
        <taxon>Pseudomonadati</taxon>
        <taxon>Pseudomonadota</taxon>
        <taxon>Alphaproteobacteria</taxon>
        <taxon>Rhodobacterales</taxon>
        <taxon>Roseobacteraceae</taxon>
        <taxon>Aliiruegeria</taxon>
    </lineage>
</organism>
<sequence>MNDTLWICSLFDPFYEWAMTFDQIKTFLWVARLDGFRRAAERLNLSQPAVSTRIANLEKELRVPLFERGPGELILTKHGTLLLSYAEQMLFVEEEIKQRVANPSETEGLFRVGASETIAQAWLPDFLKELSEEYPRVNVDLTVDISLNLRSALLERKLDLALLMGPVSEFSVQNVELPSFDLHWYRATANPETDLSQIPVISYSSKTRPYRELMSELSRRVGPRLRVYASASLSASLKMIAAGIAVGPYPRALANDLLASGKIVEFDPGFRPQPLSFTASYLSEPRSFLIENSAEMARAVAVDWDKIHPK</sequence>
<proteinExistence type="inferred from homology"/>
<dbReference type="SUPFAM" id="SSF46785">
    <property type="entry name" value="Winged helix' DNA-binding domain"/>
    <property type="match status" value="1"/>
</dbReference>
<comment type="similarity">
    <text evidence="1">Belongs to the LysR transcriptional regulatory family.</text>
</comment>
<dbReference type="PANTHER" id="PTHR30579">
    <property type="entry name" value="TRANSCRIPTIONAL REGULATOR"/>
    <property type="match status" value="1"/>
</dbReference>
<protein>
    <submittedName>
        <fullName evidence="6">Transcriptional regulator, LysR family</fullName>
    </submittedName>
</protein>
<dbReference type="PANTHER" id="PTHR30579:SF3">
    <property type="entry name" value="TRANSCRIPTIONAL REGULATORY PROTEIN"/>
    <property type="match status" value="1"/>
</dbReference>
<keyword evidence="2" id="KW-0805">Transcription regulation</keyword>
<dbReference type="Pfam" id="PF03466">
    <property type="entry name" value="LysR_substrate"/>
    <property type="match status" value="1"/>
</dbReference>